<keyword evidence="3" id="KW-1185">Reference proteome</keyword>
<reference evidence="2" key="1">
    <citation type="submission" date="2025-08" db="UniProtKB">
        <authorList>
            <consortium name="Ensembl"/>
        </authorList>
    </citation>
    <scope>IDENTIFICATION</scope>
</reference>
<dbReference type="Proteomes" id="UP000264820">
    <property type="component" value="Unplaced"/>
</dbReference>
<feature type="signal peptide" evidence="1">
    <location>
        <begin position="1"/>
        <end position="16"/>
    </location>
</feature>
<dbReference type="Ensembl" id="ENSHCOT00000023461.1">
    <property type="protein sequence ID" value="ENSHCOP00000027364.1"/>
    <property type="gene ID" value="ENSHCOG00000019124.1"/>
</dbReference>
<evidence type="ECO:0000313" key="3">
    <source>
        <dbReference type="Proteomes" id="UP000264820"/>
    </source>
</evidence>
<evidence type="ECO:0000256" key="1">
    <source>
        <dbReference type="SAM" id="SignalP"/>
    </source>
</evidence>
<name>A0A3Q2ZLL6_HIPCM</name>
<dbReference type="Gene3D" id="2.10.25.160">
    <property type="entry name" value="Granulin"/>
    <property type="match status" value="1"/>
</dbReference>
<feature type="chain" id="PRO_5018707379" description="Granulins domain-containing protein" evidence="1">
    <location>
        <begin position="17"/>
        <end position="66"/>
    </location>
</feature>
<dbReference type="AlphaFoldDB" id="A0A3Q2ZLL6"/>
<accession>A0A3Q2ZLL6</accession>
<protein>
    <recommendedName>
        <fullName evidence="4">Granulins domain-containing protein</fullName>
    </recommendedName>
</protein>
<dbReference type="PROSITE" id="PS51257">
    <property type="entry name" value="PROKAR_LIPOPROTEIN"/>
    <property type="match status" value="1"/>
</dbReference>
<dbReference type="InterPro" id="IPR037277">
    <property type="entry name" value="Granulin_sf"/>
</dbReference>
<keyword evidence="1" id="KW-0732">Signal</keyword>
<dbReference type="GeneTree" id="ENSGT00940000177506"/>
<dbReference type="OMA" id="CQDRNTC"/>
<organism evidence="2 3">
    <name type="scientific">Hippocampus comes</name>
    <name type="common">Tiger tail seahorse</name>
    <dbReference type="NCBI Taxonomy" id="109280"/>
    <lineage>
        <taxon>Eukaryota</taxon>
        <taxon>Metazoa</taxon>
        <taxon>Chordata</taxon>
        <taxon>Craniata</taxon>
        <taxon>Vertebrata</taxon>
        <taxon>Euteleostomi</taxon>
        <taxon>Actinopterygii</taxon>
        <taxon>Neopterygii</taxon>
        <taxon>Teleostei</taxon>
        <taxon>Neoteleostei</taxon>
        <taxon>Acanthomorphata</taxon>
        <taxon>Syngnathiaria</taxon>
        <taxon>Syngnathiformes</taxon>
        <taxon>Syngnathoidei</taxon>
        <taxon>Syngnathidae</taxon>
        <taxon>Hippocampus</taxon>
    </lineage>
</organism>
<reference evidence="2" key="2">
    <citation type="submission" date="2025-09" db="UniProtKB">
        <authorList>
            <consortium name="Ensembl"/>
        </authorList>
    </citation>
    <scope>IDENTIFICATION</scope>
</reference>
<proteinExistence type="predicted"/>
<evidence type="ECO:0000313" key="2">
    <source>
        <dbReference type="Ensembl" id="ENSHCOP00000027364.1"/>
    </source>
</evidence>
<evidence type="ECO:0008006" key="4">
    <source>
        <dbReference type="Google" id="ProtNLM"/>
    </source>
</evidence>
<sequence length="66" mass="7269">MLRLSVWLALGAFVSCNIPCPDETVCSDHTTCCQTEQGYSCCGYPNVSSNSNLKCCTLGFFILYFL</sequence>